<dbReference type="Pfam" id="PF12625">
    <property type="entry name" value="Arabinose_bd"/>
    <property type="match status" value="1"/>
</dbReference>
<dbReference type="PROSITE" id="PS01124">
    <property type="entry name" value="HTH_ARAC_FAMILY_2"/>
    <property type="match status" value="1"/>
</dbReference>
<dbReference type="InterPro" id="IPR032687">
    <property type="entry name" value="AraC-type_N"/>
</dbReference>
<evidence type="ECO:0000259" key="4">
    <source>
        <dbReference type="PROSITE" id="PS01124"/>
    </source>
</evidence>
<dbReference type="InterPro" id="IPR009057">
    <property type="entry name" value="Homeodomain-like_sf"/>
</dbReference>
<gene>
    <name evidence="5" type="ORF">FYJ82_02925</name>
</gene>
<comment type="caution">
    <text evidence="5">The sequence shown here is derived from an EMBL/GenBank/DDBJ whole genome shotgun (WGS) entry which is preliminary data.</text>
</comment>
<reference evidence="5 6" key="1">
    <citation type="submission" date="2019-08" db="EMBL/GenBank/DDBJ databases">
        <title>In-depth cultivation of the pig gut microbiome towards novel bacterial diversity and tailored functional studies.</title>
        <authorList>
            <person name="Wylensek D."/>
            <person name="Hitch T.C.A."/>
            <person name="Clavel T."/>
        </authorList>
    </citation>
    <scope>NUCLEOTIDE SEQUENCE [LARGE SCALE GENOMIC DNA]</scope>
    <source>
        <strain evidence="5 6">BL-178-WT-3A</strain>
    </source>
</reference>
<dbReference type="RefSeq" id="WP_154454561.1">
    <property type="nucleotide sequence ID" value="NZ_VUNP01000008.1"/>
</dbReference>
<dbReference type="Gene3D" id="1.10.10.60">
    <property type="entry name" value="Homeodomain-like"/>
    <property type="match status" value="1"/>
</dbReference>
<dbReference type="Pfam" id="PF12833">
    <property type="entry name" value="HTH_18"/>
    <property type="match status" value="1"/>
</dbReference>
<dbReference type="GO" id="GO:0005829">
    <property type="term" value="C:cytosol"/>
    <property type="evidence" value="ECO:0007669"/>
    <property type="project" value="TreeGrafter"/>
</dbReference>
<evidence type="ECO:0000256" key="1">
    <source>
        <dbReference type="ARBA" id="ARBA00023015"/>
    </source>
</evidence>
<dbReference type="SMART" id="SM00342">
    <property type="entry name" value="HTH_ARAC"/>
    <property type="match status" value="1"/>
</dbReference>
<dbReference type="InterPro" id="IPR018060">
    <property type="entry name" value="HTH_AraC"/>
</dbReference>
<organism evidence="5 6">
    <name type="scientific">Streptococcus alactolyticus</name>
    <dbReference type="NCBI Taxonomy" id="29389"/>
    <lineage>
        <taxon>Bacteria</taxon>
        <taxon>Bacillati</taxon>
        <taxon>Bacillota</taxon>
        <taxon>Bacilli</taxon>
        <taxon>Lactobacillales</taxon>
        <taxon>Streptococcaceae</taxon>
        <taxon>Streptococcus</taxon>
    </lineage>
</organism>
<dbReference type="Proteomes" id="UP000471052">
    <property type="component" value="Unassembled WGS sequence"/>
</dbReference>
<dbReference type="OrthoDB" id="5582699at2"/>
<keyword evidence="3" id="KW-0804">Transcription</keyword>
<dbReference type="GO" id="GO:0000976">
    <property type="term" value="F:transcription cis-regulatory region binding"/>
    <property type="evidence" value="ECO:0007669"/>
    <property type="project" value="TreeGrafter"/>
</dbReference>
<keyword evidence="2" id="KW-0238">DNA-binding</keyword>
<feature type="domain" description="HTH araC/xylS-type" evidence="4">
    <location>
        <begin position="219"/>
        <end position="321"/>
    </location>
</feature>
<dbReference type="EMBL" id="VUNP01000008">
    <property type="protein sequence ID" value="MST53391.1"/>
    <property type="molecule type" value="Genomic_DNA"/>
</dbReference>
<keyword evidence="1" id="KW-0805">Transcription regulation</keyword>
<name>A0A6N7X1A1_STRAY</name>
<accession>A0A6N7X1A1</accession>
<dbReference type="SUPFAM" id="SSF46689">
    <property type="entry name" value="Homeodomain-like"/>
    <property type="match status" value="1"/>
</dbReference>
<evidence type="ECO:0000256" key="3">
    <source>
        <dbReference type="ARBA" id="ARBA00023163"/>
    </source>
</evidence>
<dbReference type="AlphaFoldDB" id="A0A6N7X1A1"/>
<proteinExistence type="predicted"/>
<dbReference type="PANTHER" id="PTHR47894">
    <property type="entry name" value="HTH-TYPE TRANSCRIPTIONAL REGULATOR GADX"/>
    <property type="match status" value="1"/>
</dbReference>
<evidence type="ECO:0000313" key="5">
    <source>
        <dbReference type="EMBL" id="MST53391.1"/>
    </source>
</evidence>
<dbReference type="PANTHER" id="PTHR47894:SF1">
    <property type="entry name" value="HTH-TYPE TRANSCRIPTIONAL REGULATOR VQSM"/>
    <property type="match status" value="1"/>
</dbReference>
<sequence>MKLSVSGQYFQFLKSIDVDLDQLPESLCYQEDYQKEEFALSTLDYFHLLTALDELLTDEQILEMSRLKNIQMMMPPFFAALSSKNGLMAIKHFAKFKRITGPIIVDIETFDDLVRVSYRYDYTGLELPRFAVLNEQHLILDMIRTGTGEAIKPVRIGVPFEYGQEALESFGCHVEYTEGNEIIFNKADLERPFITANNIMLDYLEPQLKERLAEAISGESFTGVVQQMLYKAIPSGEFSVEDIAVALGISSRTLQRNLSAEGTKFNQELQNVQKLLALSYLKKPEMTTDEVAYLIGYAEVSSFSRAFKKWTGMTITEYKNSTDD</sequence>
<evidence type="ECO:0000256" key="2">
    <source>
        <dbReference type="ARBA" id="ARBA00023125"/>
    </source>
</evidence>
<protein>
    <submittedName>
        <fullName evidence="5">AraC family transcriptional regulator</fullName>
    </submittedName>
</protein>
<dbReference type="GO" id="GO:0003700">
    <property type="term" value="F:DNA-binding transcription factor activity"/>
    <property type="evidence" value="ECO:0007669"/>
    <property type="project" value="InterPro"/>
</dbReference>
<evidence type="ECO:0000313" key="6">
    <source>
        <dbReference type="Proteomes" id="UP000471052"/>
    </source>
</evidence>